<proteinExistence type="predicted"/>
<dbReference type="AlphaFoldDB" id="A0A7S2PQY4"/>
<accession>A0A7S2PQY4</accession>
<dbReference type="EMBL" id="HBGZ01020808">
    <property type="protein sequence ID" value="CAD9614377.1"/>
    <property type="molecule type" value="Transcribed_RNA"/>
</dbReference>
<protein>
    <submittedName>
        <fullName evidence="2">Uncharacterized protein</fullName>
    </submittedName>
</protein>
<evidence type="ECO:0000256" key="1">
    <source>
        <dbReference type="SAM" id="MobiDB-lite"/>
    </source>
</evidence>
<evidence type="ECO:0000313" key="2">
    <source>
        <dbReference type="EMBL" id="CAD9614377.1"/>
    </source>
</evidence>
<name>A0A7S2PQY4_9STRA</name>
<feature type="region of interest" description="Disordered" evidence="1">
    <location>
        <begin position="1"/>
        <end position="36"/>
    </location>
</feature>
<feature type="compositionally biased region" description="Polar residues" evidence="1">
    <location>
        <begin position="1"/>
        <end position="35"/>
    </location>
</feature>
<sequence>MLSSYCRPTSRPPQLTESGFGQEIDNTLSPPQMQTADPVIEEETPAEVAMLLTSIRDISNKEIKDDPPIITALADAFLCFPKLNCAEAEPNQEGHHPLKRPIDSTHMFVQNDRKKTRSISMDSPEIHSVDDADSPPLLKWRNIRGESTSPPHGYSIHSTPPPSPRTRSSRRIHLMPRNTRPRAVSCAEAKDHSFLLDVTRAECGPDKKLKLILRKKFSWKNYPELEEFLIANREEYLRHSTLNYTMQQKKYNNKLTERMIQLAAEHGYAFDETDFSFVTVRDRIRCYYKSYVQSMKKKGKVIGYAARKAGLVTSEELEESAHTSGKIFVPTH</sequence>
<feature type="region of interest" description="Disordered" evidence="1">
    <location>
        <begin position="112"/>
        <end position="169"/>
    </location>
</feature>
<reference evidence="2" key="1">
    <citation type="submission" date="2021-01" db="EMBL/GenBank/DDBJ databases">
        <authorList>
            <person name="Corre E."/>
            <person name="Pelletier E."/>
            <person name="Niang G."/>
            <person name="Scheremetjew M."/>
            <person name="Finn R."/>
            <person name="Kale V."/>
            <person name="Holt S."/>
            <person name="Cochrane G."/>
            <person name="Meng A."/>
            <person name="Brown T."/>
            <person name="Cohen L."/>
        </authorList>
    </citation>
    <scope>NUCLEOTIDE SEQUENCE</scope>
    <source>
        <strain evidence="2">SM1012Den-03</strain>
    </source>
</reference>
<gene>
    <name evidence="2" type="ORF">SMAR0320_LOCUS14962</name>
</gene>
<organism evidence="2">
    <name type="scientific">Skeletonema marinoi</name>
    <dbReference type="NCBI Taxonomy" id="267567"/>
    <lineage>
        <taxon>Eukaryota</taxon>
        <taxon>Sar</taxon>
        <taxon>Stramenopiles</taxon>
        <taxon>Ochrophyta</taxon>
        <taxon>Bacillariophyta</taxon>
        <taxon>Coscinodiscophyceae</taxon>
        <taxon>Thalassiosirophycidae</taxon>
        <taxon>Thalassiosirales</taxon>
        <taxon>Skeletonemataceae</taxon>
        <taxon>Skeletonema</taxon>
        <taxon>Skeletonema marinoi-dohrnii complex</taxon>
    </lineage>
</organism>